<protein>
    <submittedName>
        <fullName evidence="2">Helix-turn-helix domain-containing protein</fullName>
    </submittedName>
</protein>
<reference evidence="2 3" key="1">
    <citation type="submission" date="2024-09" db="EMBL/GenBank/DDBJ databases">
        <authorList>
            <person name="Sun Q."/>
            <person name="Mori K."/>
        </authorList>
    </citation>
    <scope>NUCLEOTIDE SEQUENCE [LARGE SCALE GENOMIC DNA]</scope>
    <source>
        <strain evidence="2 3">TBRC 7907</strain>
    </source>
</reference>
<dbReference type="Proteomes" id="UP001589693">
    <property type="component" value="Unassembled WGS sequence"/>
</dbReference>
<proteinExistence type="predicted"/>
<dbReference type="PROSITE" id="PS50943">
    <property type="entry name" value="HTH_CROC1"/>
    <property type="match status" value="1"/>
</dbReference>
<dbReference type="InterPro" id="IPR010982">
    <property type="entry name" value="Lambda_DNA-bd_dom_sf"/>
</dbReference>
<evidence type="ECO:0000313" key="3">
    <source>
        <dbReference type="Proteomes" id="UP001589693"/>
    </source>
</evidence>
<gene>
    <name evidence="2" type="ORF">ACFFQA_02960</name>
</gene>
<dbReference type="RefSeq" id="WP_377849997.1">
    <property type="nucleotide sequence ID" value="NZ_JBHLZU010000002.1"/>
</dbReference>
<evidence type="ECO:0000313" key="2">
    <source>
        <dbReference type="EMBL" id="MFB9902892.1"/>
    </source>
</evidence>
<dbReference type="CDD" id="cd00093">
    <property type="entry name" value="HTH_XRE"/>
    <property type="match status" value="1"/>
</dbReference>
<feature type="domain" description="HTH cro/C1-type" evidence="1">
    <location>
        <begin position="16"/>
        <end position="70"/>
    </location>
</feature>
<dbReference type="InterPro" id="IPR001387">
    <property type="entry name" value="Cro/C1-type_HTH"/>
</dbReference>
<evidence type="ECO:0000259" key="1">
    <source>
        <dbReference type="PROSITE" id="PS50943"/>
    </source>
</evidence>
<name>A0ABV5ZPR7_9PSEU</name>
<dbReference type="SUPFAM" id="SSF47413">
    <property type="entry name" value="lambda repressor-like DNA-binding domains"/>
    <property type="match status" value="1"/>
</dbReference>
<comment type="caution">
    <text evidence="2">The sequence shown here is derived from an EMBL/GenBank/DDBJ whole genome shotgun (WGS) entry which is preliminary data.</text>
</comment>
<accession>A0ABV5ZPR7</accession>
<dbReference type="InterPro" id="IPR043917">
    <property type="entry name" value="DUF5753"/>
</dbReference>
<dbReference type="SMART" id="SM00530">
    <property type="entry name" value="HTH_XRE"/>
    <property type="match status" value="1"/>
</dbReference>
<dbReference type="Pfam" id="PF13560">
    <property type="entry name" value="HTH_31"/>
    <property type="match status" value="1"/>
</dbReference>
<keyword evidence="3" id="KW-1185">Reference proteome</keyword>
<dbReference type="Pfam" id="PF19054">
    <property type="entry name" value="DUF5753"/>
    <property type="match status" value="1"/>
</dbReference>
<sequence length="289" mass="32611">MATVQTLPRKQLGMLLRDRRKALGMDQDEIATALGKNKKQVIKIESGAARLSETELETILDLLQVHGRQRETIADIGRHARARKPRAANRPYARLLPPSFLRVADMETEASHIYSYAPGIVPVPLQAPGYMQAIFSGDLWFQSEEEVTSRIRFRQERQTRVLQLADPKTLEIVFTSDALAAGPDDRDIMCEQLRHLLTIQSEHPSISIQVMEPKGVRNPAPDGGLTLLSFETAEPEIAFMPPVYGPSSYVEDRQSLDTLFQIFRRTQQLALDVEATTRYLKAKLREYGS</sequence>
<organism evidence="2 3">
    <name type="scientific">Allokutzneria oryzae</name>
    <dbReference type="NCBI Taxonomy" id="1378989"/>
    <lineage>
        <taxon>Bacteria</taxon>
        <taxon>Bacillati</taxon>
        <taxon>Actinomycetota</taxon>
        <taxon>Actinomycetes</taxon>
        <taxon>Pseudonocardiales</taxon>
        <taxon>Pseudonocardiaceae</taxon>
        <taxon>Allokutzneria</taxon>
    </lineage>
</organism>
<dbReference type="EMBL" id="JBHLZU010000002">
    <property type="protein sequence ID" value="MFB9902892.1"/>
    <property type="molecule type" value="Genomic_DNA"/>
</dbReference>
<dbReference type="Gene3D" id="1.10.260.40">
    <property type="entry name" value="lambda repressor-like DNA-binding domains"/>
    <property type="match status" value="1"/>
</dbReference>